<dbReference type="SUPFAM" id="SSF48371">
    <property type="entry name" value="ARM repeat"/>
    <property type="match status" value="1"/>
</dbReference>
<dbReference type="Proteomes" id="UP000233837">
    <property type="component" value="Unassembled WGS sequence"/>
</dbReference>
<accession>A0A2I0X1H0</accession>
<keyword evidence="4" id="KW-1185">Reference proteome</keyword>
<dbReference type="InterPro" id="IPR000225">
    <property type="entry name" value="Armadillo"/>
</dbReference>
<dbReference type="EMBL" id="KZ502223">
    <property type="protein sequence ID" value="PKU81749.1"/>
    <property type="molecule type" value="Genomic_DNA"/>
</dbReference>
<proteinExistence type="predicted"/>
<dbReference type="InterPro" id="IPR054296">
    <property type="entry name" value="DUF7032"/>
</dbReference>
<evidence type="ECO:0000256" key="1">
    <source>
        <dbReference type="PROSITE-ProRule" id="PRU00259"/>
    </source>
</evidence>
<dbReference type="InterPro" id="IPR011989">
    <property type="entry name" value="ARM-like"/>
</dbReference>
<reference evidence="3 4" key="1">
    <citation type="journal article" date="2016" name="Sci. Rep.">
        <title>The Dendrobium catenatum Lindl. genome sequence provides insights into polysaccharide synthase, floral development and adaptive evolution.</title>
        <authorList>
            <person name="Zhang G.Q."/>
            <person name="Xu Q."/>
            <person name="Bian C."/>
            <person name="Tsai W.C."/>
            <person name="Yeh C.M."/>
            <person name="Liu K.W."/>
            <person name="Yoshida K."/>
            <person name="Zhang L.S."/>
            <person name="Chang S.B."/>
            <person name="Chen F."/>
            <person name="Shi Y."/>
            <person name="Su Y.Y."/>
            <person name="Zhang Y.Q."/>
            <person name="Chen L.J."/>
            <person name="Yin Y."/>
            <person name="Lin M."/>
            <person name="Huang H."/>
            <person name="Deng H."/>
            <person name="Wang Z.W."/>
            <person name="Zhu S.L."/>
            <person name="Zhao X."/>
            <person name="Deng C."/>
            <person name="Niu S.C."/>
            <person name="Huang J."/>
            <person name="Wang M."/>
            <person name="Liu G.H."/>
            <person name="Yang H.J."/>
            <person name="Xiao X.J."/>
            <person name="Hsiao Y.Y."/>
            <person name="Wu W.L."/>
            <person name="Chen Y.Y."/>
            <person name="Mitsuda N."/>
            <person name="Ohme-Takagi M."/>
            <person name="Luo Y.B."/>
            <person name="Van de Peer Y."/>
            <person name="Liu Z.J."/>
        </authorList>
    </citation>
    <scope>NUCLEOTIDE SEQUENCE [LARGE SCALE GENOMIC DNA]</scope>
    <source>
        <tissue evidence="3">The whole plant</tissue>
    </source>
</reference>
<sequence>MNAEQDVEVIQQASKLISSALSSSSSIQTFSVKWKSIRFKLEHLHSCLTSASNNADSIKNSSFIELIQLISVTAKDAELLALRCGDESYLGGKLLMKSDLDVIATKLELHIKHLDEIFASGVLLNSKAIILSKPGAGASREDMKFYVQDIFSRLKIGDIDMRVRALSALNEILKEDDKYVRIVAAETVDSASILVNLLELRGTTIQEEILEAVIVFCGFDSYRKMFVMAGVVPPLIRALQCESGLGQERAAQALKQITENGNNAWLVSSQGGVTALLKICSEESSTCKLIGLACGVLRNISCVIEIKRFMVEEGAISVFLKLMKSKEELPQIQAMEFLCKLALESEDEIIEHAKVVRQRQKIVESLLTVINPNSIYSTKVREISLRAIEGFCFTSAKAVNYLLNSGFLDRVLFLLKHGEILDQESALKTISRLCGVSEEAKKALGEMGFMTELVKMLENISCEVRETAAETLCSLMVIQKNRRRFIQEEHNVDAVLHLLNPEEEKSVLKKLLLAALLSLTECNNGRRRVANSGYVRNLEKLAEANMTDAKKILKRITGSRFRSILNGIWGS</sequence>
<dbReference type="Pfam" id="PF23005">
    <property type="entry name" value="DUF7032"/>
    <property type="match status" value="1"/>
</dbReference>
<evidence type="ECO:0000313" key="4">
    <source>
        <dbReference type="Proteomes" id="UP000233837"/>
    </source>
</evidence>
<dbReference type="Gene3D" id="1.25.10.10">
    <property type="entry name" value="Leucine-rich Repeat Variant"/>
    <property type="match status" value="1"/>
</dbReference>
<gene>
    <name evidence="3" type="ORF">MA16_Dca018691</name>
</gene>
<reference evidence="3 4" key="2">
    <citation type="journal article" date="2017" name="Nature">
        <title>The Apostasia genome and the evolution of orchids.</title>
        <authorList>
            <person name="Zhang G.Q."/>
            <person name="Liu K.W."/>
            <person name="Li Z."/>
            <person name="Lohaus R."/>
            <person name="Hsiao Y.Y."/>
            <person name="Niu S.C."/>
            <person name="Wang J.Y."/>
            <person name="Lin Y.C."/>
            <person name="Xu Q."/>
            <person name="Chen L.J."/>
            <person name="Yoshida K."/>
            <person name="Fujiwara S."/>
            <person name="Wang Z.W."/>
            <person name="Zhang Y.Q."/>
            <person name="Mitsuda N."/>
            <person name="Wang M."/>
            <person name="Liu G.H."/>
            <person name="Pecoraro L."/>
            <person name="Huang H.X."/>
            <person name="Xiao X.J."/>
            <person name="Lin M."/>
            <person name="Wu X.Y."/>
            <person name="Wu W.L."/>
            <person name="Chen Y.Y."/>
            <person name="Chang S.B."/>
            <person name="Sakamoto S."/>
            <person name="Ohme-Takagi M."/>
            <person name="Yagi M."/>
            <person name="Zeng S.J."/>
            <person name="Shen C.Y."/>
            <person name="Yeh C.M."/>
            <person name="Luo Y.B."/>
            <person name="Tsai W.C."/>
            <person name="Van de Peer Y."/>
            <person name="Liu Z.J."/>
        </authorList>
    </citation>
    <scope>NUCLEOTIDE SEQUENCE [LARGE SCALE GENOMIC DNA]</scope>
    <source>
        <tissue evidence="3">The whole plant</tissue>
    </source>
</reference>
<dbReference type="OrthoDB" id="7537227at2759"/>
<evidence type="ECO:0000259" key="2">
    <source>
        <dbReference type="Pfam" id="PF23005"/>
    </source>
</evidence>
<dbReference type="PANTHER" id="PTHR46043">
    <property type="entry name" value="ARM REPEAT SUPERFAMILY PROTEIN"/>
    <property type="match status" value="1"/>
</dbReference>
<feature type="repeat" description="ARM" evidence="1">
    <location>
        <begin position="271"/>
        <end position="315"/>
    </location>
</feature>
<dbReference type="PANTHER" id="PTHR46043:SF5">
    <property type="entry name" value="ARM REPEAT SUPERFAMILY PROTEIN"/>
    <property type="match status" value="1"/>
</dbReference>
<dbReference type="InterPro" id="IPR016024">
    <property type="entry name" value="ARM-type_fold"/>
</dbReference>
<feature type="domain" description="DUF7032" evidence="2">
    <location>
        <begin position="12"/>
        <end position="122"/>
    </location>
</feature>
<dbReference type="SMART" id="SM00185">
    <property type="entry name" value="ARM"/>
    <property type="match status" value="3"/>
</dbReference>
<dbReference type="PROSITE" id="PS50176">
    <property type="entry name" value="ARM_REPEAT"/>
    <property type="match status" value="1"/>
</dbReference>
<evidence type="ECO:0000313" key="3">
    <source>
        <dbReference type="EMBL" id="PKU81749.1"/>
    </source>
</evidence>
<name>A0A2I0X1H0_9ASPA</name>
<dbReference type="AlphaFoldDB" id="A0A2I0X1H0"/>
<protein>
    <recommendedName>
        <fullName evidence="2">DUF7032 domain-containing protein</fullName>
    </recommendedName>
</protein>
<organism evidence="3 4">
    <name type="scientific">Dendrobium catenatum</name>
    <dbReference type="NCBI Taxonomy" id="906689"/>
    <lineage>
        <taxon>Eukaryota</taxon>
        <taxon>Viridiplantae</taxon>
        <taxon>Streptophyta</taxon>
        <taxon>Embryophyta</taxon>
        <taxon>Tracheophyta</taxon>
        <taxon>Spermatophyta</taxon>
        <taxon>Magnoliopsida</taxon>
        <taxon>Liliopsida</taxon>
        <taxon>Asparagales</taxon>
        <taxon>Orchidaceae</taxon>
        <taxon>Epidendroideae</taxon>
        <taxon>Malaxideae</taxon>
        <taxon>Dendrobiinae</taxon>
        <taxon>Dendrobium</taxon>
    </lineage>
</organism>